<name>A0A1J1HJT5_9DIPT</name>
<protein>
    <submittedName>
        <fullName evidence="1">CLUMA_CG001574, isoform A</fullName>
    </submittedName>
</protein>
<dbReference type="Proteomes" id="UP000183832">
    <property type="component" value="Unassembled WGS sequence"/>
</dbReference>
<gene>
    <name evidence="1" type="ORF">CLUMA_CG001574</name>
</gene>
<reference evidence="1 2" key="1">
    <citation type="submission" date="2015-04" db="EMBL/GenBank/DDBJ databases">
        <authorList>
            <person name="Syromyatnikov M.Y."/>
            <person name="Popov V.N."/>
        </authorList>
    </citation>
    <scope>NUCLEOTIDE SEQUENCE [LARGE SCALE GENOMIC DNA]</scope>
</reference>
<accession>A0A1J1HJT5</accession>
<dbReference type="AlphaFoldDB" id="A0A1J1HJT5"/>
<keyword evidence="2" id="KW-1185">Reference proteome</keyword>
<dbReference type="EMBL" id="CVRI01000005">
    <property type="protein sequence ID" value="CRK87810.1"/>
    <property type="molecule type" value="Genomic_DNA"/>
</dbReference>
<proteinExistence type="predicted"/>
<sequence length="89" mass="10470">MNYEHSTFYSQVVDVTDVSDELLCLREKLRDVERMDGKFNLRTQQTLKHKQIYHVDDRRKPSQASTFPILFSSTLKIQLNFIALLSFSS</sequence>
<organism evidence="1 2">
    <name type="scientific">Clunio marinus</name>
    <dbReference type="NCBI Taxonomy" id="568069"/>
    <lineage>
        <taxon>Eukaryota</taxon>
        <taxon>Metazoa</taxon>
        <taxon>Ecdysozoa</taxon>
        <taxon>Arthropoda</taxon>
        <taxon>Hexapoda</taxon>
        <taxon>Insecta</taxon>
        <taxon>Pterygota</taxon>
        <taxon>Neoptera</taxon>
        <taxon>Endopterygota</taxon>
        <taxon>Diptera</taxon>
        <taxon>Nematocera</taxon>
        <taxon>Chironomoidea</taxon>
        <taxon>Chironomidae</taxon>
        <taxon>Clunio</taxon>
    </lineage>
</organism>
<evidence type="ECO:0000313" key="2">
    <source>
        <dbReference type="Proteomes" id="UP000183832"/>
    </source>
</evidence>
<evidence type="ECO:0000313" key="1">
    <source>
        <dbReference type="EMBL" id="CRK87810.1"/>
    </source>
</evidence>